<comment type="caution">
    <text evidence="5">The sequence shown here is derived from an EMBL/GenBank/DDBJ whole genome shotgun (WGS) entry which is preliminary data.</text>
</comment>
<dbReference type="EMBL" id="SMKU01000063">
    <property type="protein sequence ID" value="TDD88731.1"/>
    <property type="molecule type" value="Genomic_DNA"/>
</dbReference>
<dbReference type="OrthoDB" id="483at2"/>
<dbReference type="InterPro" id="IPR000792">
    <property type="entry name" value="Tscrpt_reg_LuxR_C"/>
</dbReference>
<dbReference type="InterPro" id="IPR016032">
    <property type="entry name" value="Sig_transdc_resp-reg_C-effctor"/>
</dbReference>
<evidence type="ECO:0000256" key="1">
    <source>
        <dbReference type="ARBA" id="ARBA00022741"/>
    </source>
</evidence>
<keyword evidence="6" id="KW-1185">Reference proteome</keyword>
<gene>
    <name evidence="5" type="ORF">E1298_14980</name>
</gene>
<evidence type="ECO:0000256" key="3">
    <source>
        <dbReference type="SAM" id="MobiDB-lite"/>
    </source>
</evidence>
<sequence>PRNSPASRGGTTPHTPRNRLGDGSDRFLVGLAVLTLLSDLAADRPVLFLVDDAHWLDPASADALVFAARRLGAEGVAMVFAAREEFDARGLPELPLDGLEDGAAAALLAERASDLAVPVRNRIIEESAGNPLALLELPAALDPGERTGKAPPPAALPVTGRVLAAFGARVERLPERPRLALAVAAAEGTGELGTVLRAAHSLGATAGDLDAAARAGLLRITGAHVAFRHPLVRAAAYQRMPLTTRLSVHTALAEATDGDRRALHRAAASPAPDEDVAADLERAAAAARGRSAPATASSLYEHAARLSPSRDDGTRRLIRAAQSAITGGRTERAAALAERAAEHARDAGPLAELAMVRATAEFERGAPAGTARYLADSAVPIAATDPGLALTLLVMAAGNAWSAGEDGEVRRVAGLAAEIGAAAVGTCVTRAAGETASVAAALVGLGRIAAGDVASGVPLLRGVVAASRTDPFGSLIARLFVLAPALLLGEDEAAAELAAADAALGRQRGLIGALPTTLQVVAQTQVAAGLHRDAAATLAEAGELARETGQRHREGRLAAIAARIAAVEGDEGRCREHAAAAGRSVAEAAAAGACALGLLHLGLGRHDEALRVLDEAASGPARHTAAVVFASADLAEAAVHAGAPHRAEAACERLTEWAAAIDRPWASAVALRCRALLSPGEEAFAAAMRLHEQGGRPFERARTELLYGEWLRRARRRSDARVPLRSALAAFERLGAVPWAGRARAELRATGETAPAPSGGEDPLDRLTPQELQIVRLAASGASNRDIAAQLFLSHRTVEYHLYKAYPKLGVASRAELARFA</sequence>
<evidence type="ECO:0000256" key="2">
    <source>
        <dbReference type="ARBA" id="ARBA00022840"/>
    </source>
</evidence>
<dbReference type="Gene3D" id="1.10.10.10">
    <property type="entry name" value="Winged helix-like DNA-binding domain superfamily/Winged helix DNA-binding domain"/>
    <property type="match status" value="1"/>
</dbReference>
<keyword evidence="1" id="KW-0547">Nucleotide-binding</keyword>
<evidence type="ECO:0000313" key="5">
    <source>
        <dbReference type="EMBL" id="TDD88731.1"/>
    </source>
</evidence>
<dbReference type="GO" id="GO:0003677">
    <property type="term" value="F:DNA binding"/>
    <property type="evidence" value="ECO:0007669"/>
    <property type="project" value="InterPro"/>
</dbReference>
<dbReference type="SMART" id="SM00421">
    <property type="entry name" value="HTH_LUXR"/>
    <property type="match status" value="1"/>
</dbReference>
<feature type="region of interest" description="Disordered" evidence="3">
    <location>
        <begin position="1"/>
        <end position="21"/>
    </location>
</feature>
<dbReference type="InterPro" id="IPR036388">
    <property type="entry name" value="WH-like_DNA-bd_sf"/>
</dbReference>
<protein>
    <submittedName>
        <fullName evidence="5">LuxR family transcriptional regulator</fullName>
    </submittedName>
</protein>
<dbReference type="GO" id="GO:0005524">
    <property type="term" value="F:ATP binding"/>
    <property type="evidence" value="ECO:0007669"/>
    <property type="project" value="UniProtKB-KW"/>
</dbReference>
<dbReference type="Proteomes" id="UP000294513">
    <property type="component" value="Unassembled WGS sequence"/>
</dbReference>
<proteinExistence type="predicted"/>
<dbReference type="SUPFAM" id="SSF46894">
    <property type="entry name" value="C-terminal effector domain of the bipartite response regulators"/>
    <property type="match status" value="1"/>
</dbReference>
<name>A0A4R5BPB2_9ACTN</name>
<dbReference type="AlphaFoldDB" id="A0A4R5BPB2"/>
<evidence type="ECO:0000313" key="6">
    <source>
        <dbReference type="Proteomes" id="UP000294513"/>
    </source>
</evidence>
<dbReference type="CDD" id="cd06170">
    <property type="entry name" value="LuxR_C_like"/>
    <property type="match status" value="1"/>
</dbReference>
<dbReference type="PANTHER" id="PTHR16305">
    <property type="entry name" value="TESTICULAR SOLUBLE ADENYLYL CYCLASE"/>
    <property type="match status" value="1"/>
</dbReference>
<feature type="compositionally biased region" description="Polar residues" evidence="3">
    <location>
        <begin position="1"/>
        <end position="15"/>
    </location>
</feature>
<feature type="domain" description="HTH luxR-type" evidence="4">
    <location>
        <begin position="760"/>
        <end position="821"/>
    </location>
</feature>
<dbReference type="GO" id="GO:0004016">
    <property type="term" value="F:adenylate cyclase activity"/>
    <property type="evidence" value="ECO:0007669"/>
    <property type="project" value="TreeGrafter"/>
</dbReference>
<dbReference type="PROSITE" id="PS50043">
    <property type="entry name" value="HTH_LUXR_2"/>
    <property type="match status" value="1"/>
</dbReference>
<dbReference type="GO" id="GO:0006355">
    <property type="term" value="P:regulation of DNA-templated transcription"/>
    <property type="evidence" value="ECO:0007669"/>
    <property type="project" value="InterPro"/>
</dbReference>
<evidence type="ECO:0000259" key="4">
    <source>
        <dbReference type="PROSITE" id="PS50043"/>
    </source>
</evidence>
<organism evidence="5 6">
    <name type="scientific">Actinomadura rubrisoli</name>
    <dbReference type="NCBI Taxonomy" id="2530368"/>
    <lineage>
        <taxon>Bacteria</taxon>
        <taxon>Bacillati</taxon>
        <taxon>Actinomycetota</taxon>
        <taxon>Actinomycetes</taxon>
        <taxon>Streptosporangiales</taxon>
        <taxon>Thermomonosporaceae</taxon>
        <taxon>Actinomadura</taxon>
    </lineage>
</organism>
<dbReference type="RefSeq" id="WP_131893511.1">
    <property type="nucleotide sequence ID" value="NZ_SMKU01000063.1"/>
</dbReference>
<feature type="non-terminal residue" evidence="5">
    <location>
        <position position="1"/>
    </location>
</feature>
<dbReference type="GO" id="GO:0005737">
    <property type="term" value="C:cytoplasm"/>
    <property type="evidence" value="ECO:0007669"/>
    <property type="project" value="TreeGrafter"/>
</dbReference>
<dbReference type="PANTHER" id="PTHR16305:SF35">
    <property type="entry name" value="TRANSCRIPTIONAL ACTIVATOR DOMAIN"/>
    <property type="match status" value="1"/>
</dbReference>
<dbReference type="Pfam" id="PF00196">
    <property type="entry name" value="GerE"/>
    <property type="match status" value="1"/>
</dbReference>
<keyword evidence="2" id="KW-0067">ATP-binding</keyword>
<dbReference type="PRINTS" id="PR00038">
    <property type="entry name" value="HTHLUXR"/>
</dbReference>
<reference evidence="5 6" key="1">
    <citation type="submission" date="2019-03" db="EMBL/GenBank/DDBJ databases">
        <title>Draft genome sequences of novel Actinobacteria.</title>
        <authorList>
            <person name="Sahin N."/>
            <person name="Ay H."/>
            <person name="Saygin H."/>
        </authorList>
    </citation>
    <scope>NUCLEOTIDE SEQUENCE [LARGE SCALE GENOMIC DNA]</scope>
    <source>
        <strain evidence="5 6">H3C3</strain>
    </source>
</reference>
<accession>A0A4R5BPB2</accession>